<reference evidence="3" key="1">
    <citation type="journal article" date="2013" name="Science">
        <title>The Amborella genome and the evolution of flowering plants.</title>
        <authorList>
            <consortium name="Amborella Genome Project"/>
        </authorList>
    </citation>
    <scope>NUCLEOTIDE SEQUENCE [LARGE SCALE GENOMIC DNA]</scope>
</reference>
<protein>
    <submittedName>
        <fullName evidence="2">Uncharacterized protein</fullName>
    </submittedName>
</protein>
<sequence>MSGHRRAAVLAYEEDITSFSESQPFPEGFPTHVTHELLAEKRPQRLRGYPLILVWFQEWYHYAHDWAKLVVALFLLSMTGVFHMATSHINFNLLEALAERFNPLANTFFLPNSEAMLPRGASSYFGASTY</sequence>
<feature type="transmembrane region" description="Helical" evidence="1">
    <location>
        <begin position="66"/>
        <end position="85"/>
    </location>
</feature>
<dbReference type="Proteomes" id="UP000017836">
    <property type="component" value="Unassembled WGS sequence"/>
</dbReference>
<keyword evidence="1" id="KW-1133">Transmembrane helix</keyword>
<name>U5D3S3_AMBTC</name>
<evidence type="ECO:0000256" key="1">
    <source>
        <dbReference type="SAM" id="Phobius"/>
    </source>
</evidence>
<evidence type="ECO:0000313" key="2">
    <source>
        <dbReference type="EMBL" id="ERN16042.1"/>
    </source>
</evidence>
<dbReference type="AlphaFoldDB" id="U5D3S3"/>
<dbReference type="EMBL" id="KI392485">
    <property type="protein sequence ID" value="ERN16042.1"/>
    <property type="molecule type" value="Genomic_DNA"/>
</dbReference>
<evidence type="ECO:0000313" key="3">
    <source>
        <dbReference type="Proteomes" id="UP000017836"/>
    </source>
</evidence>
<dbReference type="Gramene" id="ERN16042">
    <property type="protein sequence ID" value="ERN16042"/>
    <property type="gene ID" value="AMTR_s00030p00112790"/>
</dbReference>
<keyword evidence="1" id="KW-0812">Transmembrane</keyword>
<dbReference type="HOGENOM" id="CLU_1940951_0_0_1"/>
<proteinExistence type="predicted"/>
<gene>
    <name evidence="2" type="ORF">AMTR_s00030p00112790</name>
</gene>
<keyword evidence="1" id="KW-0472">Membrane</keyword>
<organism evidence="2 3">
    <name type="scientific">Amborella trichopoda</name>
    <dbReference type="NCBI Taxonomy" id="13333"/>
    <lineage>
        <taxon>Eukaryota</taxon>
        <taxon>Viridiplantae</taxon>
        <taxon>Streptophyta</taxon>
        <taxon>Embryophyta</taxon>
        <taxon>Tracheophyta</taxon>
        <taxon>Spermatophyta</taxon>
        <taxon>Magnoliopsida</taxon>
        <taxon>Amborellales</taxon>
        <taxon>Amborellaceae</taxon>
        <taxon>Amborella</taxon>
    </lineage>
</organism>
<keyword evidence="3" id="KW-1185">Reference proteome</keyword>
<accession>U5D3S3</accession>